<feature type="compositionally biased region" description="Polar residues" evidence="1">
    <location>
        <begin position="523"/>
        <end position="544"/>
    </location>
</feature>
<evidence type="ECO:0000313" key="4">
    <source>
        <dbReference type="Proteomes" id="UP000191024"/>
    </source>
</evidence>
<feature type="transmembrane region" description="Helical" evidence="2">
    <location>
        <begin position="76"/>
        <end position="94"/>
    </location>
</feature>
<feature type="transmembrane region" description="Helical" evidence="2">
    <location>
        <begin position="45"/>
        <end position="64"/>
    </location>
</feature>
<accession>A0A1G4KH56</accession>
<feature type="region of interest" description="Disordered" evidence="1">
    <location>
        <begin position="519"/>
        <end position="552"/>
    </location>
</feature>
<sequence length="748" mass="83128">MSKSWHLDIWPILTKVSCSLTCFACGTIAISLICLDKETQALNHASLILQICGLFVAAIIEIPLTLEFWHLQKISYLAILLRMVTYASAVWYWVDLVNNMPVEISTILRRLVTAHLALLLAVMGCCGASLTSGHVKRCKKDENVQDEELADDHFVATDDNFEKQPKGIALKNSAQTLTPAQENVILAHLPQPNWMNNSPATYSSSDTYSTPSVKRHAIDTEAFGRTSLSPQGCEIGKPKHINGINKSPKLNLLTKIRHKRSLKRAKTVQDQPRESDSSGAHYVTRLSTIHDTSRSLVNVFGGPQNRDSLQPSAESVLMLDHQSNQEREQKDETAITIEKNALERLNSALLPPSLRTHAFTESEQAPELEQPSDDHANLPNLFANDLQKIPEMFQNDGINNLGDPAIILPRTVTLDDWKTQKSLLLDRERHIAQSGDQLLPGLDFKVNDSRDQEKAFSFPDSYSMKFKSIFPQLEPDTIEQLDDLFKSQQSESKKVRLMKERLLLEDVLRQDNGSETVLKLSKESTFPSGPHSPTKSIASSNTAATPHKSPSRLGSILLNSASSFTSNHALHSRSNSQLSGNAYSLSNQGSPVKSLRFRRSLSKKLSLSSISTRHDDFVGSLADEYYYGRGHGRGKSIDFSYVHSLQSKHSPSKSTSLSGRRNSMFILGDRAPPAINMLRENFTNAGRAPFTSENTTTTSAQDVTILEDESDESNCSKGSGVNYPSVIKSEYDREKWSTLMSLDMIHPV</sequence>
<dbReference type="Proteomes" id="UP000191024">
    <property type="component" value="Chromosome H"/>
</dbReference>
<feature type="transmembrane region" description="Helical" evidence="2">
    <location>
        <begin position="114"/>
        <end position="131"/>
    </location>
</feature>
<dbReference type="AlphaFoldDB" id="A0A1G4KH56"/>
<dbReference type="EMBL" id="LT598468">
    <property type="protein sequence ID" value="SCV03842.1"/>
    <property type="molecule type" value="Genomic_DNA"/>
</dbReference>
<evidence type="ECO:0000256" key="2">
    <source>
        <dbReference type="SAM" id="Phobius"/>
    </source>
</evidence>
<organism evidence="3 4">
    <name type="scientific">Lachancea mirantina</name>
    <dbReference type="NCBI Taxonomy" id="1230905"/>
    <lineage>
        <taxon>Eukaryota</taxon>
        <taxon>Fungi</taxon>
        <taxon>Dikarya</taxon>
        <taxon>Ascomycota</taxon>
        <taxon>Saccharomycotina</taxon>
        <taxon>Saccharomycetes</taxon>
        <taxon>Saccharomycetales</taxon>
        <taxon>Saccharomycetaceae</taxon>
        <taxon>Lachancea</taxon>
    </lineage>
</organism>
<name>A0A1G4KH56_9SACH</name>
<evidence type="ECO:0000256" key="1">
    <source>
        <dbReference type="SAM" id="MobiDB-lite"/>
    </source>
</evidence>
<reference evidence="4" key="1">
    <citation type="submission" date="2016-03" db="EMBL/GenBank/DDBJ databases">
        <authorList>
            <person name="Devillers H."/>
        </authorList>
    </citation>
    <scope>NUCLEOTIDE SEQUENCE [LARGE SCALE GENOMIC DNA]</scope>
</reference>
<feature type="transmembrane region" description="Helical" evidence="2">
    <location>
        <begin position="12"/>
        <end position="33"/>
    </location>
</feature>
<proteinExistence type="predicted"/>
<evidence type="ECO:0000313" key="3">
    <source>
        <dbReference type="EMBL" id="SCV03842.1"/>
    </source>
</evidence>
<keyword evidence="2" id="KW-1133">Transmembrane helix</keyword>
<keyword evidence="2" id="KW-0472">Membrane</keyword>
<keyword evidence="2" id="KW-0812">Transmembrane</keyword>
<gene>
    <name evidence="3" type="ORF">LAMI_0H11386G</name>
</gene>
<protein>
    <submittedName>
        <fullName evidence="3">LAMI_0H11386g1_1</fullName>
    </submittedName>
</protein>
<feature type="region of interest" description="Disordered" evidence="1">
    <location>
        <begin position="260"/>
        <end position="280"/>
    </location>
</feature>
<dbReference type="OrthoDB" id="4068368at2759"/>
<keyword evidence="4" id="KW-1185">Reference proteome</keyword>